<organism evidence="1 2">
    <name type="scientific">Pleuronectes platessa</name>
    <name type="common">European plaice</name>
    <dbReference type="NCBI Taxonomy" id="8262"/>
    <lineage>
        <taxon>Eukaryota</taxon>
        <taxon>Metazoa</taxon>
        <taxon>Chordata</taxon>
        <taxon>Craniata</taxon>
        <taxon>Vertebrata</taxon>
        <taxon>Euteleostomi</taxon>
        <taxon>Actinopterygii</taxon>
        <taxon>Neopterygii</taxon>
        <taxon>Teleostei</taxon>
        <taxon>Neoteleostei</taxon>
        <taxon>Acanthomorphata</taxon>
        <taxon>Carangaria</taxon>
        <taxon>Pleuronectiformes</taxon>
        <taxon>Pleuronectoidei</taxon>
        <taxon>Pleuronectidae</taxon>
        <taxon>Pleuronectes</taxon>
    </lineage>
</organism>
<dbReference type="Proteomes" id="UP001153269">
    <property type="component" value="Unassembled WGS sequence"/>
</dbReference>
<dbReference type="EMBL" id="CADEAL010000158">
    <property type="protein sequence ID" value="CAB1415504.1"/>
    <property type="molecule type" value="Genomic_DNA"/>
</dbReference>
<gene>
    <name evidence="1" type="ORF">PLEPLA_LOCUS3220</name>
</gene>
<protein>
    <submittedName>
        <fullName evidence="1">Uncharacterized protein</fullName>
    </submittedName>
</protein>
<sequence length="138" mass="15532">MKLCINQAALHHTESSPQYITVWKHSGVFSMHTTYISLMETSQQSFVILGSGSRFVRLHILETREEKCLHQCSCGHEEQGLNSVISGQPVQPPEPQLHGGYSFLRVGPYIFTSPERSALSGRLVNVSRFSEEEFDHEG</sequence>
<comment type="caution">
    <text evidence="1">The sequence shown here is derived from an EMBL/GenBank/DDBJ whole genome shotgun (WGS) entry which is preliminary data.</text>
</comment>
<keyword evidence="2" id="KW-1185">Reference proteome</keyword>
<evidence type="ECO:0000313" key="1">
    <source>
        <dbReference type="EMBL" id="CAB1415504.1"/>
    </source>
</evidence>
<dbReference type="AlphaFoldDB" id="A0A9N7Y8S5"/>
<proteinExistence type="predicted"/>
<reference evidence="1" key="1">
    <citation type="submission" date="2020-03" db="EMBL/GenBank/DDBJ databases">
        <authorList>
            <person name="Weist P."/>
        </authorList>
    </citation>
    <scope>NUCLEOTIDE SEQUENCE</scope>
</reference>
<evidence type="ECO:0000313" key="2">
    <source>
        <dbReference type="Proteomes" id="UP001153269"/>
    </source>
</evidence>
<accession>A0A9N7Y8S5</accession>
<name>A0A9N7Y8S5_PLEPL</name>